<dbReference type="EMBL" id="NAQV01000002">
    <property type="protein sequence ID" value="RAN65025.1"/>
    <property type="molecule type" value="Genomic_DNA"/>
</dbReference>
<dbReference type="InterPro" id="IPR016541">
    <property type="entry name" value="UCP008505"/>
</dbReference>
<evidence type="ECO:0008006" key="3">
    <source>
        <dbReference type="Google" id="ProtNLM"/>
    </source>
</evidence>
<dbReference type="PIRSF" id="PIRSF008505">
    <property type="entry name" value="UCP008505"/>
    <property type="match status" value="1"/>
</dbReference>
<dbReference type="Pfam" id="PF14367">
    <property type="entry name" value="DUF4411"/>
    <property type="match status" value="1"/>
</dbReference>
<proteinExistence type="predicted"/>
<evidence type="ECO:0000313" key="2">
    <source>
        <dbReference type="Proteomes" id="UP000249099"/>
    </source>
</evidence>
<dbReference type="RefSeq" id="WP_112789682.1">
    <property type="nucleotide sequence ID" value="NZ_NAQV01000002.1"/>
</dbReference>
<gene>
    <name evidence="1" type="ORF">B8A44_00460</name>
</gene>
<comment type="caution">
    <text evidence="1">The sequence shown here is derived from an EMBL/GenBank/DDBJ whole genome shotgun (WGS) entry which is preliminary data.</text>
</comment>
<protein>
    <recommendedName>
        <fullName evidence="3">DUF4411 family protein</fullName>
    </recommendedName>
</protein>
<dbReference type="Proteomes" id="UP000249099">
    <property type="component" value="Unassembled WGS sequence"/>
</dbReference>
<organism evidence="1 2">
    <name type="scientific">Dolosigranulum pigrum</name>
    <dbReference type="NCBI Taxonomy" id="29394"/>
    <lineage>
        <taxon>Bacteria</taxon>
        <taxon>Bacillati</taxon>
        <taxon>Bacillota</taxon>
        <taxon>Bacilli</taxon>
        <taxon>Lactobacillales</taxon>
        <taxon>Carnobacteriaceae</taxon>
        <taxon>Dolosigranulum</taxon>
    </lineage>
</organism>
<evidence type="ECO:0000313" key="1">
    <source>
        <dbReference type="EMBL" id="RAN65025.1"/>
    </source>
</evidence>
<name>A0A328KTJ7_9LACT</name>
<dbReference type="AlphaFoldDB" id="A0A328KTJ7"/>
<dbReference type="InterPro" id="IPR029060">
    <property type="entry name" value="PIN-like_dom_sf"/>
</dbReference>
<accession>A0A328KTJ7</accession>
<reference evidence="1 2" key="1">
    <citation type="submission" date="2017-03" db="EMBL/GenBank/DDBJ databases">
        <title>wgs assembly of Dolosigranulum pigrum KPL CDC strains.</title>
        <authorList>
            <person name="Brugger S.D."/>
            <person name="Pettigrew M."/>
            <person name="Kong Y."/>
            <person name="Lemon K.P."/>
        </authorList>
    </citation>
    <scope>NUCLEOTIDE SEQUENCE [LARGE SCALE GENOMIC DNA]</scope>
    <source>
        <strain evidence="1 2">KPL1931_CDC4294-98</strain>
    </source>
</reference>
<dbReference type="SUPFAM" id="SSF88723">
    <property type="entry name" value="PIN domain-like"/>
    <property type="match status" value="1"/>
</dbReference>
<sequence>MYLLDTNIYINFYDRYYRKEYFPSFWNILPNILNKYVIIPDKVISEAFQSPWFNQWIDEHYEGKLLKSNQYVARWGEVLNHVRTCGFYQEKALTSSGGWAEEKIADGWLIAIAKEENYTVVTQEEAVPSLNKDNPSKRAKIPDVCGQLGVRCINMNEFFKEVSLEV</sequence>